<dbReference type="Proteomes" id="UP001237642">
    <property type="component" value="Unassembled WGS sequence"/>
</dbReference>
<name>A0AAD8MH88_9APIA</name>
<reference evidence="3" key="1">
    <citation type="submission" date="2023-02" db="EMBL/GenBank/DDBJ databases">
        <title>Genome of toxic invasive species Heracleum sosnowskyi carries increased number of genes despite the absence of recent whole-genome duplications.</title>
        <authorList>
            <person name="Schelkunov M."/>
            <person name="Shtratnikova V."/>
            <person name="Makarenko M."/>
            <person name="Klepikova A."/>
            <person name="Omelchenko D."/>
            <person name="Novikova G."/>
            <person name="Obukhova E."/>
            <person name="Bogdanov V."/>
            <person name="Penin A."/>
            <person name="Logacheva M."/>
        </authorList>
    </citation>
    <scope>NUCLEOTIDE SEQUENCE</scope>
    <source>
        <strain evidence="3">Hsosn_3</strain>
        <tissue evidence="3">Leaf</tissue>
    </source>
</reference>
<dbReference type="InterPro" id="IPR004332">
    <property type="entry name" value="Transposase_MuDR"/>
</dbReference>
<feature type="domain" description="MULE transposase" evidence="2">
    <location>
        <begin position="252"/>
        <end position="300"/>
    </location>
</feature>
<dbReference type="PANTHER" id="PTHR31973">
    <property type="entry name" value="POLYPROTEIN, PUTATIVE-RELATED"/>
    <property type="match status" value="1"/>
</dbReference>
<protein>
    <recommendedName>
        <fullName evidence="5">Transposase</fullName>
    </recommendedName>
</protein>
<dbReference type="PANTHER" id="PTHR31973:SF113">
    <property type="entry name" value="PROTEIN FAR1-RELATED SEQUENCE 5-LIKE"/>
    <property type="match status" value="1"/>
</dbReference>
<feature type="domain" description="Transposase MuDR plant" evidence="1">
    <location>
        <begin position="62"/>
        <end position="121"/>
    </location>
</feature>
<dbReference type="Pfam" id="PF03108">
    <property type="entry name" value="DBD_Tnp_Mut"/>
    <property type="match status" value="1"/>
</dbReference>
<evidence type="ECO:0000313" key="3">
    <source>
        <dbReference type="EMBL" id="KAK1372767.1"/>
    </source>
</evidence>
<dbReference type="EMBL" id="JAUIZM010000007">
    <property type="protein sequence ID" value="KAK1372767.1"/>
    <property type="molecule type" value="Genomic_DNA"/>
</dbReference>
<reference evidence="3" key="2">
    <citation type="submission" date="2023-05" db="EMBL/GenBank/DDBJ databases">
        <authorList>
            <person name="Schelkunov M.I."/>
        </authorList>
    </citation>
    <scope>NUCLEOTIDE SEQUENCE</scope>
    <source>
        <strain evidence="3">Hsosn_3</strain>
        <tissue evidence="3">Leaf</tissue>
    </source>
</reference>
<sequence length="300" mass="34807">MYDNTNDEVSKENVEDYVDFDEQISRQMVDMSPEAATDDEIIEIINGDVDNNNHGREISLHQIYKDKETLQMVLSLYAIKNNFQYKVKKSCKNEYLVKCLDQNCKWLLRASKNGNTNQFIVRRLFNTHSCSLEIRFKDKRQATTGLITDVIKNKFTNIKIKYSVADIIRDMKHDHNVEVKYNKAWRSKEKSLEIMRGNATESFTELYTYFYMLYTTNAGSIVELQLTGNNCFLYVFVALNSSMKGWNYCLPVIVVDGTFLKSSYGGTLLVAATQDEGDKIFPLAFVVVDSENDLSWEWFF</sequence>
<proteinExistence type="predicted"/>
<evidence type="ECO:0008006" key="5">
    <source>
        <dbReference type="Google" id="ProtNLM"/>
    </source>
</evidence>
<evidence type="ECO:0000259" key="1">
    <source>
        <dbReference type="Pfam" id="PF03108"/>
    </source>
</evidence>
<evidence type="ECO:0000259" key="2">
    <source>
        <dbReference type="Pfam" id="PF10551"/>
    </source>
</evidence>
<comment type="caution">
    <text evidence="3">The sequence shown here is derived from an EMBL/GenBank/DDBJ whole genome shotgun (WGS) entry which is preliminary data.</text>
</comment>
<gene>
    <name evidence="3" type="ORF">POM88_028960</name>
</gene>
<dbReference type="Pfam" id="PF10551">
    <property type="entry name" value="MULE"/>
    <property type="match status" value="1"/>
</dbReference>
<evidence type="ECO:0000313" key="4">
    <source>
        <dbReference type="Proteomes" id="UP001237642"/>
    </source>
</evidence>
<keyword evidence="4" id="KW-1185">Reference proteome</keyword>
<accession>A0AAD8MH88</accession>
<organism evidence="3 4">
    <name type="scientific">Heracleum sosnowskyi</name>
    <dbReference type="NCBI Taxonomy" id="360622"/>
    <lineage>
        <taxon>Eukaryota</taxon>
        <taxon>Viridiplantae</taxon>
        <taxon>Streptophyta</taxon>
        <taxon>Embryophyta</taxon>
        <taxon>Tracheophyta</taxon>
        <taxon>Spermatophyta</taxon>
        <taxon>Magnoliopsida</taxon>
        <taxon>eudicotyledons</taxon>
        <taxon>Gunneridae</taxon>
        <taxon>Pentapetalae</taxon>
        <taxon>asterids</taxon>
        <taxon>campanulids</taxon>
        <taxon>Apiales</taxon>
        <taxon>Apiaceae</taxon>
        <taxon>Apioideae</taxon>
        <taxon>apioid superclade</taxon>
        <taxon>Tordylieae</taxon>
        <taxon>Tordyliinae</taxon>
        <taxon>Heracleum</taxon>
    </lineage>
</organism>
<dbReference type="AlphaFoldDB" id="A0AAD8MH88"/>
<dbReference type="InterPro" id="IPR018289">
    <property type="entry name" value="MULE_transposase_dom"/>
</dbReference>